<organism evidence="1 2">
    <name type="scientific">Pseudooceanicola atlanticus</name>
    <dbReference type="NCBI Taxonomy" id="1461694"/>
    <lineage>
        <taxon>Bacteria</taxon>
        <taxon>Pseudomonadati</taxon>
        <taxon>Pseudomonadota</taxon>
        <taxon>Alphaproteobacteria</taxon>
        <taxon>Rhodobacterales</taxon>
        <taxon>Paracoccaceae</taxon>
        <taxon>Pseudooceanicola</taxon>
    </lineage>
</organism>
<dbReference type="InterPro" id="IPR021251">
    <property type="entry name" value="DUF2793"/>
</dbReference>
<evidence type="ECO:0000313" key="2">
    <source>
        <dbReference type="Proteomes" id="UP000030004"/>
    </source>
</evidence>
<dbReference type="Proteomes" id="UP000030004">
    <property type="component" value="Unassembled WGS sequence"/>
</dbReference>
<dbReference type="RefSeq" id="WP_043754508.1">
    <property type="nucleotide sequence ID" value="NZ_AQQX01000022.1"/>
</dbReference>
<dbReference type="EMBL" id="AQQX01000022">
    <property type="protein sequence ID" value="KGM46761.1"/>
    <property type="molecule type" value="Genomic_DNA"/>
</dbReference>
<name>A0A0A0E6U4_9RHOB</name>
<evidence type="ECO:0000313" key="1">
    <source>
        <dbReference type="EMBL" id="KGM46761.1"/>
    </source>
</evidence>
<reference evidence="1 2" key="1">
    <citation type="journal article" date="2015" name="Antonie Van Leeuwenhoek">
        <title>Pseudooceanicola atlanticus gen. nov. sp. nov., isolated from surface seawater of the Atlantic Ocean and reclassification of Oceanicola batsensis, Oceanicola marinus, Oceanicola nitratireducens, Oceanicola nanhaiensis, Oceanicola antarcticus and Oceanicola flagellatus, as Pseudooceanicola batsensis comb. nov., Pseudooceanicola marinus comb. nov., Pseudooceanicola nitratireducens comb. nov., Pseudooceanicola nanhaiensis comb. nov., Pseudooceanicola antarcticus comb. nov., and Pseudooceanicola flagellatus comb. nov.</title>
        <authorList>
            <person name="Lai Q."/>
            <person name="Li G."/>
            <person name="Liu X."/>
            <person name="Du Y."/>
            <person name="Sun F."/>
            <person name="Shao Z."/>
        </authorList>
    </citation>
    <scope>NUCLEOTIDE SEQUENCE [LARGE SCALE GENOMIC DNA]</scope>
    <source>
        <strain evidence="1 2">22II-s11g</strain>
    </source>
</reference>
<accession>A0A0A0E6U4</accession>
<dbReference type="eggNOG" id="ENOG502Z7PY">
    <property type="taxonomic scope" value="Bacteria"/>
</dbReference>
<dbReference type="OrthoDB" id="564699at2"/>
<keyword evidence="2" id="KW-1185">Reference proteome</keyword>
<comment type="caution">
    <text evidence="1">The sequence shown here is derived from an EMBL/GenBank/DDBJ whole genome shotgun (WGS) entry which is preliminary data.</text>
</comment>
<dbReference type="AlphaFoldDB" id="A0A0A0E6U4"/>
<proteinExistence type="predicted"/>
<protein>
    <recommendedName>
        <fullName evidence="3">DUF2793 domain-containing protein</fullName>
    </recommendedName>
</protein>
<sequence>MSDLSPVLDLPLLAPSQAQKHVTHNEALLALEAVIQIALEEVPGATPPALPDPGARYVVGTGATGAWAGQEGTLTLHDGSVWRFYTPRAGWRAQVPSTGQVLMFDGSAWQDVTPSFDDLAGIGIGATADSYNRLIVTSASTLLTHEGNGHQVKINKAATGDTASLLYQTNWSGRAEVGLNGSDALSVKVSSDGSAWTEALSLDPASGHVTGAAIQSAATDVTAGRLMRADYGYGPGNLLGTVSQTGGVPTGAVIQEGANGNGRYVRFADGTQICSGTKTASTSAGVTWTFPAVFGSPPIVTANVVSDMDPRMATLSGLIASEVELHCWTSAGTRSGDEVQALAIGRWY</sequence>
<dbReference type="STRING" id="1461694.ATO9_22105"/>
<gene>
    <name evidence="1" type="ORF">ATO9_22105</name>
</gene>
<dbReference type="Pfam" id="PF10983">
    <property type="entry name" value="DUF2793"/>
    <property type="match status" value="1"/>
</dbReference>
<evidence type="ECO:0008006" key="3">
    <source>
        <dbReference type="Google" id="ProtNLM"/>
    </source>
</evidence>